<dbReference type="Proteomes" id="UP000759273">
    <property type="component" value="Unassembled WGS sequence"/>
</dbReference>
<dbReference type="SUPFAM" id="SSF52540">
    <property type="entry name" value="P-loop containing nucleoside triphosphate hydrolases"/>
    <property type="match status" value="1"/>
</dbReference>
<dbReference type="PANTHER" id="PTHR30121:SF6">
    <property type="entry name" value="SLR6007 PROTEIN"/>
    <property type="match status" value="1"/>
</dbReference>
<evidence type="ECO:0000259" key="2">
    <source>
        <dbReference type="Pfam" id="PF19044"/>
    </source>
</evidence>
<dbReference type="EMBL" id="JAGZGG010000018">
    <property type="protein sequence ID" value="MBS5332555.1"/>
    <property type="molecule type" value="Genomic_DNA"/>
</dbReference>
<dbReference type="InterPro" id="IPR043964">
    <property type="entry name" value="P-loop_TraG"/>
</dbReference>
<dbReference type="Gene3D" id="1.10.8.730">
    <property type="match status" value="1"/>
</dbReference>
<organism evidence="3 4">
    <name type="scientific">Subdoligranulum variabile</name>
    <dbReference type="NCBI Taxonomy" id="214851"/>
    <lineage>
        <taxon>Bacteria</taxon>
        <taxon>Bacillati</taxon>
        <taxon>Bacillota</taxon>
        <taxon>Clostridia</taxon>
        <taxon>Eubacteriales</taxon>
        <taxon>Oscillospiraceae</taxon>
        <taxon>Subdoligranulum</taxon>
    </lineage>
</organism>
<reference evidence="3" key="1">
    <citation type="submission" date="2021-02" db="EMBL/GenBank/DDBJ databases">
        <title>Infant gut strain persistence is associated with maternal origin, phylogeny, and functional potential including surface adhesion and iron acquisition.</title>
        <authorList>
            <person name="Lou Y.C."/>
        </authorList>
    </citation>
    <scope>NUCLEOTIDE SEQUENCE</scope>
    <source>
        <strain evidence="3">L3_101_000M1_dasL3_101_000M1_concoct_87</strain>
    </source>
</reference>
<feature type="transmembrane region" description="Helical" evidence="1">
    <location>
        <begin position="34"/>
        <end position="53"/>
    </location>
</feature>
<dbReference type="InterPro" id="IPR051162">
    <property type="entry name" value="T4SS_component"/>
</dbReference>
<comment type="caution">
    <text evidence="3">The sequence shown here is derived from an EMBL/GenBank/DDBJ whole genome shotgun (WGS) entry which is preliminary data.</text>
</comment>
<dbReference type="PANTHER" id="PTHR30121">
    <property type="entry name" value="UNCHARACTERIZED PROTEIN YJGR-RELATED"/>
    <property type="match status" value="1"/>
</dbReference>
<dbReference type="CDD" id="cd01127">
    <property type="entry name" value="TrwB_TraG_TraD_VirD4"/>
    <property type="match status" value="1"/>
</dbReference>
<dbReference type="AlphaFoldDB" id="A0A943HKV6"/>
<accession>A0A943HKV6</accession>
<keyword evidence="1" id="KW-0472">Membrane</keyword>
<feature type="transmembrane region" description="Helical" evidence="1">
    <location>
        <begin position="59"/>
        <end position="87"/>
    </location>
</feature>
<proteinExistence type="predicted"/>
<evidence type="ECO:0000256" key="1">
    <source>
        <dbReference type="SAM" id="Phobius"/>
    </source>
</evidence>
<sequence length="969" mass="110017">MVEISREERDVYLIPQNFVDTGTILGGTVKLRNAVEAAVLAVGSAVPLFYLPLAFNIRLMIVIAVSVPLGVFGVVGIGGDSLTQFVAHWFRFMKRRRIVTPTPQGNLEANRHRHLRFISKRYRVVYYDDPDTLPHNAQVLQRKADRHGKLVKRQTLYDLLPIEKIENGILHTTDDHYIKILEIDPINFLLRSPREQRSVIYSFASLLKVSPVRLQFKSFSRKADVNAYLDKLRRDAANEPDAAVRKRHMSYIRFVKRLGFRDAVSRRFFVIFQYEAPTNERNIAYAEIVSTLETTARNFRTYLAQCGNAIVEHENEDEFLTDVFYTLLNRRTAVQVPLQERIQDVLASYLAQNDVTALDKIPPAAFMIPPSLDLKHGRYLYMDGTYHAYLMIPADGYRAQVTAGWMALLVNAGEGIDVDLFLERQPKERMMQKIGQQIRINRSKIKDTSDTNSDFDDLSNAIRSGYYLKDGLANNEDFYYAAILVTVTAASVKDLEWRIGEIRKLMVSQDMNLQLCNFRQEAAFLSSLPLCAPDAALFKKYRRNILTSTAASFYPFVSFELCDTNGVLLGVNKYNNSLVSLDNFNTRIYKNANMAILGTSGAGKTFTMQLIARRMRLAGTPVYIIAPLKGHEFYRQAKALKGTIIRIVPGSPDCINVMEIRKNDHTSSELLDGPMPEQSELAAKIQKLHIFFSLLIPDLNNEERQLLDEAIVITYRNKGITYDNASLDDPANPGQYREMPILGDLHTVLSAAPETRRIANILNRLVHGSASSFNRQTNVKLDNSYVVIDISELSGDLLTVGMYIGLDYMWDKAKEDLTRRKQIFIDEVWQIIGASSNALAANYVFEAVKTIRGYGGGVLVATQDLNDFFSLEDGKYGRGILNNCKIKIILNLEEEEAQRVQSVLKLTDAEIDNITRFERGSALIVTNSNNVTVDMRCSEEEKDLITTDRDELRRIVERKMQNQTETEES</sequence>
<keyword evidence="1" id="KW-0812">Transmembrane</keyword>
<evidence type="ECO:0000313" key="3">
    <source>
        <dbReference type="EMBL" id="MBS5332555.1"/>
    </source>
</evidence>
<dbReference type="InterPro" id="IPR027417">
    <property type="entry name" value="P-loop_NTPase"/>
</dbReference>
<dbReference type="Pfam" id="PF19044">
    <property type="entry name" value="P-loop_TraG"/>
    <property type="match status" value="1"/>
</dbReference>
<gene>
    <name evidence="3" type="ORF">KHY36_08515</name>
</gene>
<name>A0A943HKV6_9FIRM</name>
<keyword evidence="1" id="KW-1133">Transmembrane helix</keyword>
<feature type="domain" description="TraG P-loop" evidence="2">
    <location>
        <begin position="774"/>
        <end position="919"/>
    </location>
</feature>
<protein>
    <submittedName>
        <fullName evidence="3">PrgI family protein</fullName>
    </submittedName>
</protein>
<evidence type="ECO:0000313" key="4">
    <source>
        <dbReference type="Proteomes" id="UP000759273"/>
    </source>
</evidence>
<dbReference type="Gene3D" id="3.40.50.300">
    <property type="entry name" value="P-loop containing nucleotide triphosphate hydrolases"/>
    <property type="match status" value="1"/>
</dbReference>